<dbReference type="EMBL" id="AP029266">
    <property type="protein sequence ID" value="BFG00593.1"/>
    <property type="molecule type" value="Genomic_DNA"/>
</dbReference>
<comment type="function">
    <text evidence="6">Gustatory receptor which mediates acceptance or avoidance behavior, depending on its substrates.</text>
</comment>
<comment type="similarity">
    <text evidence="6">Belongs to the insect chemoreceptor superfamily. Gustatory receptor (GR) family.</text>
</comment>
<keyword evidence="5 6" id="KW-0472">Membrane</keyword>
<name>A0AAU9FWT2_DROMD</name>
<dbReference type="GO" id="GO:0007165">
    <property type="term" value="P:signal transduction"/>
    <property type="evidence" value="ECO:0007669"/>
    <property type="project" value="UniProtKB-KW"/>
</dbReference>
<feature type="transmembrane region" description="Helical" evidence="6">
    <location>
        <begin position="133"/>
        <end position="159"/>
    </location>
</feature>
<feature type="transmembrane region" description="Helical" evidence="6">
    <location>
        <begin position="171"/>
        <end position="194"/>
    </location>
</feature>
<feature type="transmembrane region" description="Helical" evidence="6">
    <location>
        <begin position="6"/>
        <end position="28"/>
    </location>
</feature>
<keyword evidence="6" id="KW-0807">Transducer</keyword>
<evidence type="ECO:0000256" key="5">
    <source>
        <dbReference type="ARBA" id="ARBA00023136"/>
    </source>
</evidence>
<evidence type="ECO:0000256" key="1">
    <source>
        <dbReference type="ARBA" id="ARBA00004651"/>
    </source>
</evidence>
<keyword evidence="6 7" id="KW-0675">Receptor</keyword>
<keyword evidence="8" id="KW-1185">Reference proteome</keyword>
<feature type="transmembrane region" description="Helical" evidence="6">
    <location>
        <begin position="77"/>
        <end position="95"/>
    </location>
</feature>
<dbReference type="Proteomes" id="UP001500889">
    <property type="component" value="Chromosome A"/>
</dbReference>
<dbReference type="GO" id="GO:0005886">
    <property type="term" value="C:plasma membrane"/>
    <property type="evidence" value="ECO:0007669"/>
    <property type="project" value="UniProtKB-SubCell"/>
</dbReference>
<proteinExistence type="inferred from homology"/>
<keyword evidence="2 6" id="KW-1003">Cell membrane</keyword>
<protein>
    <recommendedName>
        <fullName evidence="6">Gustatory receptor</fullName>
    </recommendedName>
</protein>
<evidence type="ECO:0000256" key="2">
    <source>
        <dbReference type="ARBA" id="ARBA00022475"/>
    </source>
</evidence>
<keyword evidence="4 6" id="KW-1133">Transmembrane helix</keyword>
<feature type="transmembrane region" description="Helical" evidence="6">
    <location>
        <begin position="234"/>
        <end position="260"/>
    </location>
</feature>
<accession>A0AAU9FWT2</accession>
<comment type="caution">
    <text evidence="6">Lacks conserved residue(s) required for the propagation of feature annotation.</text>
</comment>
<evidence type="ECO:0000313" key="7">
    <source>
        <dbReference type="EMBL" id="BFG00593.1"/>
    </source>
</evidence>
<organism evidence="7 8">
    <name type="scientific">Drosophila madeirensis</name>
    <name type="common">Fruit fly</name>
    <dbReference type="NCBI Taxonomy" id="30013"/>
    <lineage>
        <taxon>Eukaryota</taxon>
        <taxon>Metazoa</taxon>
        <taxon>Ecdysozoa</taxon>
        <taxon>Arthropoda</taxon>
        <taxon>Hexapoda</taxon>
        <taxon>Insecta</taxon>
        <taxon>Pterygota</taxon>
        <taxon>Neoptera</taxon>
        <taxon>Endopterygota</taxon>
        <taxon>Diptera</taxon>
        <taxon>Brachycera</taxon>
        <taxon>Muscomorpha</taxon>
        <taxon>Ephydroidea</taxon>
        <taxon>Drosophilidae</taxon>
        <taxon>Drosophila</taxon>
        <taxon>Sophophora</taxon>
    </lineage>
</organism>
<keyword evidence="3 6" id="KW-0812">Transmembrane</keyword>
<evidence type="ECO:0000256" key="4">
    <source>
        <dbReference type="ARBA" id="ARBA00022989"/>
    </source>
</evidence>
<gene>
    <name evidence="7" type="ORF">DMAD_00549</name>
</gene>
<dbReference type="Pfam" id="PF08395">
    <property type="entry name" value="7tm_7"/>
    <property type="match status" value="1"/>
</dbReference>
<dbReference type="GO" id="GO:0050909">
    <property type="term" value="P:sensory perception of taste"/>
    <property type="evidence" value="ECO:0007669"/>
    <property type="project" value="InterPro"/>
</dbReference>
<evidence type="ECO:0000313" key="8">
    <source>
        <dbReference type="Proteomes" id="UP001500889"/>
    </source>
</evidence>
<dbReference type="AlphaFoldDB" id="A0AAU9FWT2"/>
<feature type="transmembrane region" description="Helical" evidence="6">
    <location>
        <begin position="363"/>
        <end position="384"/>
    </location>
</feature>
<evidence type="ECO:0000256" key="3">
    <source>
        <dbReference type="ARBA" id="ARBA00022692"/>
    </source>
</evidence>
<feature type="transmembrane region" description="Helical" evidence="6">
    <location>
        <begin position="280"/>
        <end position="301"/>
    </location>
</feature>
<feature type="transmembrane region" description="Helical" evidence="6">
    <location>
        <begin position="40"/>
        <end position="62"/>
    </location>
</feature>
<comment type="subcellular location">
    <subcellularLocation>
        <location evidence="1 6">Cell membrane</location>
        <topology evidence="1 6">Multi-pass membrane protein</topology>
    </subcellularLocation>
</comment>
<evidence type="ECO:0000256" key="6">
    <source>
        <dbReference type="RuleBase" id="RU363108"/>
    </source>
</evidence>
<dbReference type="InterPro" id="IPR013604">
    <property type="entry name" value="7TM_chemorcpt"/>
</dbReference>
<reference evidence="7 8" key="1">
    <citation type="submission" date="2024-02" db="EMBL/GenBank/DDBJ databases">
        <title>A chromosome-level genome assembly of Drosophila madeirensis, a fruit fly species endemic to Madeira island.</title>
        <authorList>
            <person name="Tomihara K."/>
            <person name="Llopart A."/>
            <person name="Yamamoto D."/>
        </authorList>
    </citation>
    <scope>NUCLEOTIDE SEQUENCE [LARGE SCALE GENOMIC DNA]</scope>
    <source>
        <strain evidence="7 8">RF1</strain>
    </source>
</reference>
<sequence>MGPRWLYTLLLRFWMIQGLVLGATGHYYSVSRRRLVPCGVLRWYSWLLMLATLSLYGVYWRYAQNYFVEGMVRRHRFVQMLCEGNMGIMLLTLVLQTVLRVFREREVCAVYNELMAMRQRSKVLQLQEEHSRFYYVMFFVKLFIYLQNFNCVLSVYMVVEVRTFTVWDIMATFYFVYISLVRECLLMSYVLLLLQLGEALRVNGEHPRTSYAALTRQLRRQERLLRLVQRVHRLFAWQVLAVLVFQLYFNAATFYVGYSFLAAPSQSGSGLGSLSGFRVWSIKFPLAAAAFISKLCDVLLLQIAGGHLLAQGNKSCASPLVETSSTHIQAAQRQMEMAYLNRAIRAAHPENRVLGMFSMDMRCAFAIISSSLSYGIIIMQLGYIHS</sequence>